<dbReference type="EMBL" id="CP000487">
    <property type="protein sequence ID" value="ABK83339.1"/>
    <property type="molecule type" value="Genomic_DNA"/>
</dbReference>
<dbReference type="KEGG" id="cff:CFF8240_1739"/>
<dbReference type="AlphaFoldDB" id="A0RRM4"/>
<evidence type="ECO:0000313" key="1">
    <source>
        <dbReference type="EMBL" id="ABK83339.1"/>
    </source>
</evidence>
<accession>A0RRM4</accession>
<organism evidence="1 2">
    <name type="scientific">Campylobacter fetus subsp. fetus (strain 82-40)</name>
    <dbReference type="NCBI Taxonomy" id="360106"/>
    <lineage>
        <taxon>Bacteria</taxon>
        <taxon>Pseudomonadati</taxon>
        <taxon>Campylobacterota</taxon>
        <taxon>Epsilonproteobacteria</taxon>
        <taxon>Campylobacterales</taxon>
        <taxon>Campylobacteraceae</taxon>
        <taxon>Campylobacter</taxon>
    </lineage>
</organism>
<dbReference type="HOGENOM" id="CLU_2932566_0_0_7"/>
<name>A0RRM4_CAMFF</name>
<dbReference type="Proteomes" id="UP000000760">
    <property type="component" value="Chromosome"/>
</dbReference>
<evidence type="ECO:0000313" key="2">
    <source>
        <dbReference type="Proteomes" id="UP000000760"/>
    </source>
</evidence>
<dbReference type="RefSeq" id="WP_011732329.1">
    <property type="nucleotide sequence ID" value="NC_008599.1"/>
</dbReference>
<reference evidence="2" key="1">
    <citation type="submission" date="2006-11" db="EMBL/GenBank/DDBJ databases">
        <title>Sequence of Campylobacter fetus subsp. fetus 82-40.</title>
        <authorList>
            <person name="Fouts D.E."/>
            <person name="Nelson K.E."/>
        </authorList>
    </citation>
    <scope>NUCLEOTIDE SEQUENCE [LARGE SCALE GENOMIC DNA]</scope>
    <source>
        <strain evidence="2">82-40</strain>
    </source>
</reference>
<gene>
    <name evidence="1" type="ordered locus">CFF8240_1739</name>
</gene>
<protein>
    <submittedName>
        <fullName evidence="1">Uncharacterized protein</fullName>
    </submittedName>
</protein>
<sequence>MHYFIYPNGGHSLMLAHNLEILGHTYEFLDDFKAGLKIEENSDKINTIGGGVGINSL</sequence>
<proteinExistence type="predicted"/>